<dbReference type="InterPro" id="IPR011701">
    <property type="entry name" value="MFS"/>
</dbReference>
<feature type="transmembrane region" description="Helical" evidence="5">
    <location>
        <begin position="146"/>
        <end position="165"/>
    </location>
</feature>
<dbReference type="GO" id="GO:0022857">
    <property type="term" value="F:transmembrane transporter activity"/>
    <property type="evidence" value="ECO:0007669"/>
    <property type="project" value="InterPro"/>
</dbReference>
<dbReference type="GO" id="GO:0005886">
    <property type="term" value="C:plasma membrane"/>
    <property type="evidence" value="ECO:0007669"/>
    <property type="project" value="UniProtKB-SubCell"/>
</dbReference>
<feature type="domain" description="Major facilitator superfamily (MFS) profile" evidence="6">
    <location>
        <begin position="19"/>
        <end position="388"/>
    </location>
</feature>
<evidence type="ECO:0000259" key="6">
    <source>
        <dbReference type="PROSITE" id="PS50850"/>
    </source>
</evidence>
<organism evidence="7 8">
    <name type="scientific">Luteipulveratus mongoliensis</name>
    <dbReference type="NCBI Taxonomy" id="571913"/>
    <lineage>
        <taxon>Bacteria</taxon>
        <taxon>Bacillati</taxon>
        <taxon>Actinomycetota</taxon>
        <taxon>Actinomycetes</taxon>
        <taxon>Micrococcales</taxon>
        <taxon>Dermacoccaceae</taxon>
        <taxon>Luteipulveratus</taxon>
    </lineage>
</organism>
<feature type="transmembrane region" description="Helical" evidence="5">
    <location>
        <begin position="85"/>
        <end position="102"/>
    </location>
</feature>
<keyword evidence="2 5" id="KW-0812">Transmembrane</keyword>
<dbReference type="OrthoDB" id="5189108at2"/>
<sequence length="396" mass="39417">MTTTTAPPQTHRSPILTRPLLAVVAANFCALCGFYLLVAAIPSQATSIGAGTSGAGLATSVLLLTTVAGELIAPRLLNRYTSRRVLGGSLAALGLAPLLVTSSPTMGALLLGCTICGLGFGVLMVTAGTLIAFLAPADRRGEALGLTGAIACLPGVAGLPAGIWLVAQYGAAPVFLLAGGATLAGLSVLRGVPSDVTATDGPPSGLLATVRRPEMWRPSLVFLSTTMAAGIVVAFLPLALGAASGVAAAALLVMSVGATLGRWLAGRHGDRHGPARLLVPSLIISATGLLMLGLTTQPAVVLLGAAVLGLGFGGTQNSSMAIMLERASAAEYRSVTALWNIAYDAGWGIGAAAFGMVVGGTGFAIAFGITGLLMLSTLGAAIRTSRSGSVSPAARR</sequence>
<feature type="transmembrane region" description="Helical" evidence="5">
    <location>
        <begin position="246"/>
        <end position="265"/>
    </location>
</feature>
<keyword evidence="3 5" id="KW-1133">Transmembrane helix</keyword>
<dbReference type="Pfam" id="PF07690">
    <property type="entry name" value="MFS_1"/>
    <property type="match status" value="1"/>
</dbReference>
<evidence type="ECO:0000313" key="8">
    <source>
        <dbReference type="Proteomes" id="UP000066480"/>
    </source>
</evidence>
<feature type="transmembrane region" description="Helical" evidence="5">
    <location>
        <begin position="20"/>
        <end position="41"/>
    </location>
</feature>
<dbReference type="Gene3D" id="1.20.1250.20">
    <property type="entry name" value="MFS general substrate transporter like domains"/>
    <property type="match status" value="1"/>
</dbReference>
<evidence type="ECO:0000313" key="7">
    <source>
        <dbReference type="EMBL" id="AKU18172.1"/>
    </source>
</evidence>
<dbReference type="PANTHER" id="PTHR23531:SF1">
    <property type="entry name" value="QUINOLENE RESISTANCE PROTEIN NORA"/>
    <property type="match status" value="1"/>
</dbReference>
<dbReference type="EMBL" id="CP011112">
    <property type="protein sequence ID" value="AKU18172.1"/>
    <property type="molecule type" value="Genomic_DNA"/>
</dbReference>
<evidence type="ECO:0000256" key="3">
    <source>
        <dbReference type="ARBA" id="ARBA00022989"/>
    </source>
</evidence>
<dbReference type="AlphaFoldDB" id="A0A0K1JN76"/>
<dbReference type="STRING" id="571913.VV02_23840"/>
<proteinExistence type="predicted"/>
<feature type="transmembrane region" description="Helical" evidence="5">
    <location>
        <begin position="277"/>
        <end position="294"/>
    </location>
</feature>
<feature type="transmembrane region" description="Helical" evidence="5">
    <location>
        <begin position="363"/>
        <end position="382"/>
    </location>
</feature>
<protein>
    <recommendedName>
        <fullName evidence="6">Major facilitator superfamily (MFS) profile domain-containing protein</fullName>
    </recommendedName>
</protein>
<dbReference type="Proteomes" id="UP000066480">
    <property type="component" value="Chromosome"/>
</dbReference>
<dbReference type="PANTHER" id="PTHR23531">
    <property type="entry name" value="QUINOLENE RESISTANCE PROTEIN NORA"/>
    <property type="match status" value="1"/>
</dbReference>
<feature type="transmembrane region" description="Helical" evidence="5">
    <location>
        <begin position="53"/>
        <end position="73"/>
    </location>
</feature>
<dbReference type="InterPro" id="IPR052714">
    <property type="entry name" value="MFS_Exporter"/>
</dbReference>
<dbReference type="RefSeq" id="WP_052595671.1">
    <property type="nucleotide sequence ID" value="NZ_CP011112.1"/>
</dbReference>
<dbReference type="InterPro" id="IPR036259">
    <property type="entry name" value="MFS_trans_sf"/>
</dbReference>
<keyword evidence="8" id="KW-1185">Reference proteome</keyword>
<feature type="transmembrane region" description="Helical" evidence="5">
    <location>
        <begin position="171"/>
        <end position="189"/>
    </location>
</feature>
<reference evidence="7 8" key="1">
    <citation type="submission" date="2015-03" db="EMBL/GenBank/DDBJ databases">
        <title>Luteipulveratus halotolerans sp. nov., a novel actinobacterium (Dermacoccaceae) from Sarawak, Malaysia.</title>
        <authorList>
            <person name="Juboi H."/>
            <person name="Basik A."/>
            <person name="Shamsul S.S."/>
            <person name="Arnold P."/>
            <person name="Schmitt E.K."/>
            <person name="Sanglier J.-J."/>
            <person name="Yeo T."/>
        </authorList>
    </citation>
    <scope>NUCLEOTIDE SEQUENCE [LARGE SCALE GENOMIC DNA]</scope>
    <source>
        <strain evidence="7 8">MN07-A0370</strain>
    </source>
</reference>
<gene>
    <name evidence="7" type="ORF">VV02_23840</name>
</gene>
<evidence type="ECO:0000256" key="2">
    <source>
        <dbReference type="ARBA" id="ARBA00022692"/>
    </source>
</evidence>
<dbReference type="InterPro" id="IPR020846">
    <property type="entry name" value="MFS_dom"/>
</dbReference>
<keyword evidence="4 5" id="KW-0472">Membrane</keyword>
<evidence type="ECO:0000256" key="1">
    <source>
        <dbReference type="ARBA" id="ARBA00004651"/>
    </source>
</evidence>
<dbReference type="PROSITE" id="PS50850">
    <property type="entry name" value="MFS"/>
    <property type="match status" value="1"/>
</dbReference>
<feature type="transmembrane region" description="Helical" evidence="5">
    <location>
        <begin position="108"/>
        <end position="134"/>
    </location>
</feature>
<feature type="transmembrane region" description="Helical" evidence="5">
    <location>
        <begin position="300"/>
        <end position="324"/>
    </location>
</feature>
<dbReference type="KEGG" id="lmoi:VV02_23840"/>
<feature type="transmembrane region" description="Helical" evidence="5">
    <location>
        <begin position="220"/>
        <end position="240"/>
    </location>
</feature>
<feature type="transmembrane region" description="Helical" evidence="5">
    <location>
        <begin position="336"/>
        <end position="357"/>
    </location>
</feature>
<evidence type="ECO:0000256" key="4">
    <source>
        <dbReference type="ARBA" id="ARBA00023136"/>
    </source>
</evidence>
<evidence type="ECO:0000256" key="5">
    <source>
        <dbReference type="SAM" id="Phobius"/>
    </source>
</evidence>
<comment type="subcellular location">
    <subcellularLocation>
        <location evidence="1">Cell membrane</location>
        <topology evidence="1">Multi-pass membrane protein</topology>
    </subcellularLocation>
</comment>
<name>A0A0K1JN76_9MICO</name>
<accession>A0A0K1JN76</accession>
<dbReference type="SUPFAM" id="SSF103473">
    <property type="entry name" value="MFS general substrate transporter"/>
    <property type="match status" value="1"/>
</dbReference>